<dbReference type="EMBL" id="JARJCW010000020">
    <property type="protein sequence ID" value="KAJ7214021.1"/>
    <property type="molecule type" value="Genomic_DNA"/>
</dbReference>
<gene>
    <name evidence="1" type="ORF">GGX14DRAFT_392795</name>
</gene>
<proteinExistence type="predicted"/>
<evidence type="ECO:0000313" key="2">
    <source>
        <dbReference type="Proteomes" id="UP001219525"/>
    </source>
</evidence>
<dbReference type="Proteomes" id="UP001219525">
    <property type="component" value="Unassembled WGS sequence"/>
</dbReference>
<sequence length="300" mass="32761">MLDAAESIPSPDAPTDALAAQRVDVNVRAQEQDCVRSNVVRQCGDSDPAHNAGCQARSFISSGVLCVLTLIEGFKIPLGSRRDSSARAAARCPRMREAHLARHLDVARQSVQHTAWPVNVTGGGASCMLHVSTNSPTATIATGTTPRHAVCTLRAFWRWLGEDMPTISAMSLGNERSRRAKKSISATTGMPFCAHLVVYSATDASVLRSARQRRVTLLDQVSSKAAEDILLFEYCNKLCICGWSRVWVNPAGFRVGSARVRVRVPILVDPKPFGYTAGLRTSNLLWYLTHYKAIGHGYWL</sequence>
<organism evidence="1 2">
    <name type="scientific">Mycena pura</name>
    <dbReference type="NCBI Taxonomy" id="153505"/>
    <lineage>
        <taxon>Eukaryota</taxon>
        <taxon>Fungi</taxon>
        <taxon>Dikarya</taxon>
        <taxon>Basidiomycota</taxon>
        <taxon>Agaricomycotina</taxon>
        <taxon>Agaricomycetes</taxon>
        <taxon>Agaricomycetidae</taxon>
        <taxon>Agaricales</taxon>
        <taxon>Marasmiineae</taxon>
        <taxon>Mycenaceae</taxon>
        <taxon>Mycena</taxon>
    </lineage>
</organism>
<reference evidence="1" key="1">
    <citation type="submission" date="2023-03" db="EMBL/GenBank/DDBJ databases">
        <title>Massive genome expansion in bonnet fungi (Mycena s.s.) driven by repeated elements and novel gene families across ecological guilds.</title>
        <authorList>
            <consortium name="Lawrence Berkeley National Laboratory"/>
            <person name="Harder C.B."/>
            <person name="Miyauchi S."/>
            <person name="Viragh M."/>
            <person name="Kuo A."/>
            <person name="Thoen E."/>
            <person name="Andreopoulos B."/>
            <person name="Lu D."/>
            <person name="Skrede I."/>
            <person name="Drula E."/>
            <person name="Henrissat B."/>
            <person name="Morin E."/>
            <person name="Kohler A."/>
            <person name="Barry K."/>
            <person name="LaButti K."/>
            <person name="Morin E."/>
            <person name="Salamov A."/>
            <person name="Lipzen A."/>
            <person name="Mereny Z."/>
            <person name="Hegedus B."/>
            <person name="Baldrian P."/>
            <person name="Stursova M."/>
            <person name="Weitz H."/>
            <person name="Taylor A."/>
            <person name="Grigoriev I.V."/>
            <person name="Nagy L.G."/>
            <person name="Martin F."/>
            <person name="Kauserud H."/>
        </authorList>
    </citation>
    <scope>NUCLEOTIDE SEQUENCE</scope>
    <source>
        <strain evidence="1">9144</strain>
    </source>
</reference>
<protein>
    <submittedName>
        <fullName evidence="1">Uncharacterized protein</fullName>
    </submittedName>
</protein>
<accession>A0AAD6VKC6</accession>
<comment type="caution">
    <text evidence="1">The sequence shown here is derived from an EMBL/GenBank/DDBJ whole genome shotgun (WGS) entry which is preliminary data.</text>
</comment>
<name>A0AAD6VKC6_9AGAR</name>
<keyword evidence="2" id="KW-1185">Reference proteome</keyword>
<dbReference type="AlphaFoldDB" id="A0AAD6VKC6"/>
<evidence type="ECO:0000313" key="1">
    <source>
        <dbReference type="EMBL" id="KAJ7214021.1"/>
    </source>
</evidence>